<sequence length="102" mass="10783">MGGCATKPLVLKEETEALKPVEDVAEPVKAEEAGSGEEQEAAKSEEAEGQNSLSNYFQEKEAEEAAGAAGEENVKAAAEEAESKPEVSEFNVEDAPAEEKQQ</sequence>
<evidence type="ECO:0000256" key="1">
    <source>
        <dbReference type="SAM" id="MobiDB-lite"/>
    </source>
</evidence>
<accession>A0A2I0W3S2</accession>
<name>A0A2I0W3S2_9ASPA</name>
<gene>
    <name evidence="2" type="ORF">MA16_Dca007067</name>
</gene>
<dbReference type="AlphaFoldDB" id="A0A2I0W3S2"/>
<dbReference type="EMBL" id="KZ502938">
    <property type="protein sequence ID" value="PKU70316.1"/>
    <property type="molecule type" value="Genomic_DNA"/>
</dbReference>
<organism evidence="2 3">
    <name type="scientific">Dendrobium catenatum</name>
    <dbReference type="NCBI Taxonomy" id="906689"/>
    <lineage>
        <taxon>Eukaryota</taxon>
        <taxon>Viridiplantae</taxon>
        <taxon>Streptophyta</taxon>
        <taxon>Embryophyta</taxon>
        <taxon>Tracheophyta</taxon>
        <taxon>Spermatophyta</taxon>
        <taxon>Magnoliopsida</taxon>
        <taxon>Liliopsida</taxon>
        <taxon>Asparagales</taxon>
        <taxon>Orchidaceae</taxon>
        <taxon>Epidendroideae</taxon>
        <taxon>Malaxideae</taxon>
        <taxon>Dendrobiinae</taxon>
        <taxon>Dendrobium</taxon>
    </lineage>
</organism>
<dbReference type="Proteomes" id="UP000233837">
    <property type="component" value="Unassembled WGS sequence"/>
</dbReference>
<protein>
    <submittedName>
        <fullName evidence="2">Uncharacterized protein</fullName>
    </submittedName>
</protein>
<evidence type="ECO:0000313" key="3">
    <source>
        <dbReference type="Proteomes" id="UP000233837"/>
    </source>
</evidence>
<feature type="region of interest" description="Disordered" evidence="1">
    <location>
        <begin position="17"/>
        <end position="102"/>
    </location>
</feature>
<proteinExistence type="predicted"/>
<reference evidence="2 3" key="2">
    <citation type="journal article" date="2017" name="Nature">
        <title>The Apostasia genome and the evolution of orchids.</title>
        <authorList>
            <person name="Zhang G.Q."/>
            <person name="Liu K.W."/>
            <person name="Li Z."/>
            <person name="Lohaus R."/>
            <person name="Hsiao Y.Y."/>
            <person name="Niu S.C."/>
            <person name="Wang J.Y."/>
            <person name="Lin Y.C."/>
            <person name="Xu Q."/>
            <person name="Chen L.J."/>
            <person name="Yoshida K."/>
            <person name="Fujiwara S."/>
            <person name="Wang Z.W."/>
            <person name="Zhang Y.Q."/>
            <person name="Mitsuda N."/>
            <person name="Wang M."/>
            <person name="Liu G.H."/>
            <person name="Pecoraro L."/>
            <person name="Huang H.X."/>
            <person name="Xiao X.J."/>
            <person name="Lin M."/>
            <person name="Wu X.Y."/>
            <person name="Wu W.L."/>
            <person name="Chen Y.Y."/>
            <person name="Chang S.B."/>
            <person name="Sakamoto S."/>
            <person name="Ohme-Takagi M."/>
            <person name="Yagi M."/>
            <person name="Zeng S.J."/>
            <person name="Shen C.Y."/>
            <person name="Yeh C.M."/>
            <person name="Luo Y.B."/>
            <person name="Tsai W.C."/>
            <person name="Van de Peer Y."/>
            <person name="Liu Z.J."/>
        </authorList>
    </citation>
    <scope>NUCLEOTIDE SEQUENCE [LARGE SCALE GENOMIC DNA]</scope>
    <source>
        <tissue evidence="2">The whole plant</tissue>
    </source>
</reference>
<feature type="compositionally biased region" description="Basic and acidic residues" evidence="1">
    <location>
        <begin position="72"/>
        <end position="87"/>
    </location>
</feature>
<feature type="compositionally biased region" description="Basic and acidic residues" evidence="1">
    <location>
        <begin position="17"/>
        <end position="32"/>
    </location>
</feature>
<evidence type="ECO:0000313" key="2">
    <source>
        <dbReference type="EMBL" id="PKU70316.1"/>
    </source>
</evidence>
<reference evidence="2 3" key="1">
    <citation type="journal article" date="2016" name="Sci. Rep.">
        <title>The Dendrobium catenatum Lindl. genome sequence provides insights into polysaccharide synthase, floral development and adaptive evolution.</title>
        <authorList>
            <person name="Zhang G.Q."/>
            <person name="Xu Q."/>
            <person name="Bian C."/>
            <person name="Tsai W.C."/>
            <person name="Yeh C.M."/>
            <person name="Liu K.W."/>
            <person name="Yoshida K."/>
            <person name="Zhang L.S."/>
            <person name="Chang S.B."/>
            <person name="Chen F."/>
            <person name="Shi Y."/>
            <person name="Su Y.Y."/>
            <person name="Zhang Y.Q."/>
            <person name="Chen L.J."/>
            <person name="Yin Y."/>
            <person name="Lin M."/>
            <person name="Huang H."/>
            <person name="Deng H."/>
            <person name="Wang Z.W."/>
            <person name="Zhu S.L."/>
            <person name="Zhao X."/>
            <person name="Deng C."/>
            <person name="Niu S.C."/>
            <person name="Huang J."/>
            <person name="Wang M."/>
            <person name="Liu G.H."/>
            <person name="Yang H.J."/>
            <person name="Xiao X.J."/>
            <person name="Hsiao Y.Y."/>
            <person name="Wu W.L."/>
            <person name="Chen Y.Y."/>
            <person name="Mitsuda N."/>
            <person name="Ohme-Takagi M."/>
            <person name="Luo Y.B."/>
            <person name="Van de Peer Y."/>
            <person name="Liu Z.J."/>
        </authorList>
    </citation>
    <scope>NUCLEOTIDE SEQUENCE [LARGE SCALE GENOMIC DNA]</scope>
    <source>
        <tissue evidence="2">The whole plant</tissue>
    </source>
</reference>
<keyword evidence="3" id="KW-1185">Reference proteome</keyword>